<name>A0A6J6N350_9ZZZZ</name>
<gene>
    <name evidence="1" type="ORF">UFOPK2366_00088</name>
</gene>
<proteinExistence type="predicted"/>
<organism evidence="1">
    <name type="scientific">freshwater metagenome</name>
    <dbReference type="NCBI Taxonomy" id="449393"/>
    <lineage>
        <taxon>unclassified sequences</taxon>
        <taxon>metagenomes</taxon>
        <taxon>ecological metagenomes</taxon>
    </lineage>
</organism>
<dbReference type="AlphaFoldDB" id="A0A6J6N350"/>
<protein>
    <submittedName>
        <fullName evidence="1">Unannotated protein</fullName>
    </submittedName>
</protein>
<reference evidence="1" key="1">
    <citation type="submission" date="2020-05" db="EMBL/GenBank/DDBJ databases">
        <authorList>
            <person name="Chiriac C."/>
            <person name="Salcher M."/>
            <person name="Ghai R."/>
            <person name="Kavagutti S V."/>
        </authorList>
    </citation>
    <scope>NUCLEOTIDE SEQUENCE</scope>
</reference>
<evidence type="ECO:0000313" key="1">
    <source>
        <dbReference type="EMBL" id="CAB4679265.1"/>
    </source>
</evidence>
<dbReference type="EMBL" id="CAEZXM010000007">
    <property type="protein sequence ID" value="CAB4679265.1"/>
    <property type="molecule type" value="Genomic_DNA"/>
</dbReference>
<sequence>MMCSDEVMGQIGSALHELFSMARPGSGHNHNLSTAEVGSPAQVEIFAMEVGGLIEPANGAEQVSAYQQTR</sequence>
<accession>A0A6J6N350</accession>